<reference evidence="1" key="2">
    <citation type="submission" date="2021-02" db="EMBL/GenBank/DDBJ databases">
        <authorList>
            <person name="Kimball J.A."/>
            <person name="Haas M.W."/>
            <person name="Macchietto M."/>
            <person name="Kono T."/>
            <person name="Duquette J."/>
            <person name="Shao M."/>
        </authorList>
    </citation>
    <scope>NUCLEOTIDE SEQUENCE</scope>
    <source>
        <tissue evidence="1">Fresh leaf tissue</tissue>
    </source>
</reference>
<name>A0A8J5W0H2_ZIZPA</name>
<reference evidence="1" key="1">
    <citation type="journal article" date="2021" name="bioRxiv">
        <title>Whole Genome Assembly and Annotation of Northern Wild Rice, Zizania palustris L., Supports a Whole Genome Duplication in the Zizania Genus.</title>
        <authorList>
            <person name="Haas M."/>
            <person name="Kono T."/>
            <person name="Macchietto M."/>
            <person name="Millas R."/>
            <person name="McGilp L."/>
            <person name="Shao M."/>
            <person name="Duquette J."/>
            <person name="Hirsch C.N."/>
            <person name="Kimball J."/>
        </authorList>
    </citation>
    <scope>NUCLEOTIDE SEQUENCE</scope>
    <source>
        <tissue evidence="1">Fresh leaf tissue</tissue>
    </source>
</reference>
<keyword evidence="2" id="KW-1185">Reference proteome</keyword>
<sequence length="106" mass="11717">MLPRRRTLLRDFTELTLYSTAEIPSSFMSVGSMVLLVDRDVLSISSNSMRALFLLSSRWSLSFSWAPAMSSLASVAGDVALSVTFFSCCSCAATAVLPRDRFNHRK</sequence>
<dbReference type="AlphaFoldDB" id="A0A8J5W0H2"/>
<organism evidence="1 2">
    <name type="scientific">Zizania palustris</name>
    <name type="common">Northern wild rice</name>
    <dbReference type="NCBI Taxonomy" id="103762"/>
    <lineage>
        <taxon>Eukaryota</taxon>
        <taxon>Viridiplantae</taxon>
        <taxon>Streptophyta</taxon>
        <taxon>Embryophyta</taxon>
        <taxon>Tracheophyta</taxon>
        <taxon>Spermatophyta</taxon>
        <taxon>Magnoliopsida</taxon>
        <taxon>Liliopsida</taxon>
        <taxon>Poales</taxon>
        <taxon>Poaceae</taxon>
        <taxon>BOP clade</taxon>
        <taxon>Oryzoideae</taxon>
        <taxon>Oryzeae</taxon>
        <taxon>Zizaniinae</taxon>
        <taxon>Zizania</taxon>
    </lineage>
</organism>
<dbReference type="Proteomes" id="UP000729402">
    <property type="component" value="Unassembled WGS sequence"/>
</dbReference>
<comment type="caution">
    <text evidence="1">The sequence shown here is derived from an EMBL/GenBank/DDBJ whole genome shotgun (WGS) entry which is preliminary data.</text>
</comment>
<gene>
    <name evidence="1" type="ORF">GUJ93_ZPchr0005g15945</name>
</gene>
<dbReference type="EMBL" id="JAAALK010000284">
    <property type="protein sequence ID" value="KAG8067728.1"/>
    <property type="molecule type" value="Genomic_DNA"/>
</dbReference>
<evidence type="ECO:0000313" key="1">
    <source>
        <dbReference type="EMBL" id="KAG8067728.1"/>
    </source>
</evidence>
<accession>A0A8J5W0H2</accession>
<evidence type="ECO:0000313" key="2">
    <source>
        <dbReference type="Proteomes" id="UP000729402"/>
    </source>
</evidence>
<protein>
    <submittedName>
        <fullName evidence="1">Uncharacterized protein</fullName>
    </submittedName>
</protein>
<proteinExistence type="predicted"/>